<dbReference type="EMBL" id="PSXY01000024">
    <property type="protein sequence ID" value="PPF66044.1"/>
    <property type="molecule type" value="Genomic_DNA"/>
</dbReference>
<gene>
    <name evidence="2" type="ORF">C5E16_12605</name>
</gene>
<dbReference type="InterPro" id="IPR027395">
    <property type="entry name" value="WH_DNA-bd_dom"/>
</dbReference>
<dbReference type="AlphaFoldDB" id="A0A2S5VRJ1"/>
<dbReference type="InterPro" id="IPR036390">
    <property type="entry name" value="WH_DNA-bd_sf"/>
</dbReference>
<proteinExistence type="predicted"/>
<organism evidence="2 3">
    <name type="scientific">Clavibacter michiganensis</name>
    <dbReference type="NCBI Taxonomy" id="28447"/>
    <lineage>
        <taxon>Bacteria</taxon>
        <taxon>Bacillati</taxon>
        <taxon>Actinomycetota</taxon>
        <taxon>Actinomycetes</taxon>
        <taxon>Micrococcales</taxon>
        <taxon>Microbacteriaceae</taxon>
        <taxon>Clavibacter</taxon>
    </lineage>
</organism>
<evidence type="ECO:0000313" key="3">
    <source>
        <dbReference type="Proteomes" id="UP000239241"/>
    </source>
</evidence>
<name>A0A2S5VRJ1_9MICO</name>
<evidence type="ECO:0000259" key="1">
    <source>
        <dbReference type="Pfam" id="PF13601"/>
    </source>
</evidence>
<dbReference type="Gene3D" id="1.10.10.10">
    <property type="entry name" value="Winged helix-like DNA-binding domain superfamily/Winged helix DNA-binding domain"/>
    <property type="match status" value="1"/>
</dbReference>
<evidence type="ECO:0000313" key="2">
    <source>
        <dbReference type="EMBL" id="PPF66044.1"/>
    </source>
</evidence>
<comment type="caution">
    <text evidence="2">The sequence shown here is derived from an EMBL/GenBank/DDBJ whole genome shotgun (WGS) entry which is preliminary data.</text>
</comment>
<dbReference type="Proteomes" id="UP000239241">
    <property type="component" value="Unassembled WGS sequence"/>
</dbReference>
<feature type="domain" description="Winged helix DNA-binding" evidence="1">
    <location>
        <begin position="28"/>
        <end position="106"/>
    </location>
</feature>
<accession>A0A2S5VRJ1</accession>
<dbReference type="RefSeq" id="WP_104290942.1">
    <property type="nucleotide sequence ID" value="NZ_PSXY01000024.1"/>
</dbReference>
<reference evidence="2 3" key="1">
    <citation type="submission" date="2018-02" db="EMBL/GenBank/DDBJ databases">
        <title>Bacteriophage NCPPB3778 and a type I-E CRISPR drive the evolution of the US Biological Select Agent, Rathayibacter toxicus.</title>
        <authorList>
            <person name="Davis E.W.II."/>
            <person name="Tabima J.F."/>
            <person name="Weisberg A.J."/>
            <person name="Lopes L.D."/>
            <person name="Wiseman M.S."/>
            <person name="Wiseman M.S."/>
            <person name="Pupko T."/>
            <person name="Belcher M.S."/>
            <person name="Sechler A.J."/>
            <person name="Tancos M.A."/>
            <person name="Schroeder B.K."/>
            <person name="Murray T.D."/>
            <person name="Luster D.G."/>
            <person name="Schneider W.L."/>
            <person name="Rogers E."/>
            <person name="Andreote F.D."/>
            <person name="Grunwald N.J."/>
            <person name="Putnam M.L."/>
            <person name="Chang J.H."/>
        </authorList>
    </citation>
    <scope>NUCLEOTIDE SEQUENCE [LARGE SCALE GENOMIC DNA]</scope>
    <source>
        <strain evidence="2 3">AY1B3</strain>
    </source>
</reference>
<dbReference type="InterPro" id="IPR036388">
    <property type="entry name" value="WH-like_DNA-bd_sf"/>
</dbReference>
<dbReference type="Pfam" id="PF13601">
    <property type="entry name" value="HTH_34"/>
    <property type="match status" value="1"/>
</dbReference>
<sequence length="122" mass="12899">MPDQTPEEAPDHASAFRSLDDAVHQRTRLGILTVLLEAGEADFRFLKGALDLTDGNLGRHLEVLSSAGYVTTRRGYDGRRSKAWVALTSRGADALRIEADALRAIVARLDGGGGGPLAGDGS</sequence>
<protein>
    <submittedName>
        <fullName evidence="2">MarR family transcriptional regulator</fullName>
    </submittedName>
</protein>
<dbReference type="PANTHER" id="PTHR37318">
    <property type="entry name" value="BSL7504 PROTEIN"/>
    <property type="match status" value="1"/>
</dbReference>
<dbReference type="PANTHER" id="PTHR37318:SF1">
    <property type="entry name" value="BSL7504 PROTEIN"/>
    <property type="match status" value="1"/>
</dbReference>
<dbReference type="SUPFAM" id="SSF46785">
    <property type="entry name" value="Winged helix' DNA-binding domain"/>
    <property type="match status" value="1"/>
</dbReference>